<protein>
    <recommendedName>
        <fullName evidence="3">UPAR/Ly6 domain-containing protein</fullName>
    </recommendedName>
</protein>
<reference evidence="1" key="1">
    <citation type="submission" date="2020-06" db="EMBL/GenBank/DDBJ databases">
        <authorList>
            <consortium name="Wellcome Sanger Institute Data Sharing"/>
        </authorList>
    </citation>
    <scope>NUCLEOTIDE SEQUENCE [LARGE SCALE GENOMIC DNA]</scope>
</reference>
<keyword evidence="2" id="KW-1185">Reference proteome</keyword>
<proteinExistence type="predicted"/>
<organism evidence="1 2">
    <name type="scientific">Gouania willdenowi</name>
    <name type="common">Blunt-snouted clingfish</name>
    <name type="synonym">Lepadogaster willdenowi</name>
    <dbReference type="NCBI Taxonomy" id="441366"/>
    <lineage>
        <taxon>Eukaryota</taxon>
        <taxon>Metazoa</taxon>
        <taxon>Chordata</taxon>
        <taxon>Craniata</taxon>
        <taxon>Vertebrata</taxon>
        <taxon>Euteleostomi</taxon>
        <taxon>Actinopterygii</taxon>
        <taxon>Neopterygii</taxon>
        <taxon>Teleostei</taxon>
        <taxon>Neoteleostei</taxon>
        <taxon>Acanthomorphata</taxon>
        <taxon>Ovalentaria</taxon>
        <taxon>Blenniimorphae</taxon>
        <taxon>Blenniiformes</taxon>
        <taxon>Gobiesocoidei</taxon>
        <taxon>Gobiesocidae</taxon>
        <taxon>Gobiesocinae</taxon>
        <taxon>Gouania</taxon>
    </lineage>
</organism>
<reference evidence="1" key="3">
    <citation type="submission" date="2025-09" db="UniProtKB">
        <authorList>
            <consortium name="Ensembl"/>
        </authorList>
    </citation>
    <scope>IDENTIFICATION</scope>
</reference>
<sequence length="152" mass="16337">MFVENYKIIPFMFSFTVSNDIGVVPVAGCTSTDVCEIAPLHGVLPFMEEVGNLTSGPTCCGTDNCNDFTEPLQCLSCTDSSCFSPVSVNCSSETMCITASIKGSLCLFSGTFKFSTDVVASYKIIDAECCDTNNCNSETLLYFCFVLGTLFT</sequence>
<dbReference type="Proteomes" id="UP000694680">
    <property type="component" value="Chromosome 18"/>
</dbReference>
<dbReference type="AlphaFoldDB" id="A0A8C5HR84"/>
<evidence type="ECO:0000313" key="2">
    <source>
        <dbReference type="Proteomes" id="UP000694680"/>
    </source>
</evidence>
<evidence type="ECO:0008006" key="3">
    <source>
        <dbReference type="Google" id="ProtNLM"/>
    </source>
</evidence>
<name>A0A8C5HR84_GOUWI</name>
<reference evidence="1" key="2">
    <citation type="submission" date="2025-08" db="UniProtKB">
        <authorList>
            <consortium name="Ensembl"/>
        </authorList>
    </citation>
    <scope>IDENTIFICATION</scope>
</reference>
<evidence type="ECO:0000313" key="1">
    <source>
        <dbReference type="Ensembl" id="ENSGWIP00000049490.1"/>
    </source>
</evidence>
<dbReference type="Ensembl" id="ENSGWIT00000053487.1">
    <property type="protein sequence ID" value="ENSGWIP00000049490.1"/>
    <property type="gene ID" value="ENSGWIG00000024130.1"/>
</dbReference>
<accession>A0A8C5HR84</accession>